<name>A0A6A3I9W3_9STRA</name>
<evidence type="ECO:0000313" key="5">
    <source>
        <dbReference type="Proteomes" id="UP000435112"/>
    </source>
</evidence>
<dbReference type="Proteomes" id="UP000429607">
    <property type="component" value="Unassembled WGS sequence"/>
</dbReference>
<evidence type="ECO:0000313" key="3">
    <source>
        <dbReference type="EMBL" id="KAE8976793.1"/>
    </source>
</evidence>
<accession>A0A6A3I9W3</accession>
<proteinExistence type="predicted"/>
<dbReference type="AlphaFoldDB" id="A0A6A3I9W3"/>
<feature type="region of interest" description="Disordered" evidence="1">
    <location>
        <begin position="228"/>
        <end position="257"/>
    </location>
</feature>
<gene>
    <name evidence="2" type="ORF">PR001_g28663</name>
    <name evidence="3" type="ORF">PR002_g25207</name>
</gene>
<feature type="region of interest" description="Disordered" evidence="1">
    <location>
        <begin position="1"/>
        <end position="21"/>
    </location>
</feature>
<evidence type="ECO:0000313" key="2">
    <source>
        <dbReference type="EMBL" id="KAE8965646.1"/>
    </source>
</evidence>
<comment type="caution">
    <text evidence="3">The sequence shown here is derived from an EMBL/GenBank/DDBJ whole genome shotgun (WGS) entry which is preliminary data.</text>
</comment>
<feature type="compositionally biased region" description="Basic residues" evidence="1">
    <location>
        <begin position="82"/>
        <end position="92"/>
    </location>
</feature>
<dbReference type="EMBL" id="QXFU01003274">
    <property type="protein sequence ID" value="KAE8976793.1"/>
    <property type="molecule type" value="Genomic_DNA"/>
</dbReference>
<dbReference type="Proteomes" id="UP000435112">
    <property type="component" value="Unassembled WGS sequence"/>
</dbReference>
<feature type="compositionally biased region" description="Polar residues" evidence="1">
    <location>
        <begin position="231"/>
        <end position="241"/>
    </location>
</feature>
<evidence type="ECO:0000313" key="4">
    <source>
        <dbReference type="Proteomes" id="UP000429607"/>
    </source>
</evidence>
<evidence type="ECO:0000256" key="1">
    <source>
        <dbReference type="SAM" id="MobiDB-lite"/>
    </source>
</evidence>
<protein>
    <submittedName>
        <fullName evidence="3">Uncharacterized protein</fullName>
    </submittedName>
</protein>
<dbReference type="EMBL" id="QXFV01005263">
    <property type="protein sequence ID" value="KAE8965646.1"/>
    <property type="molecule type" value="Genomic_DNA"/>
</dbReference>
<organism evidence="3 5">
    <name type="scientific">Phytophthora rubi</name>
    <dbReference type="NCBI Taxonomy" id="129364"/>
    <lineage>
        <taxon>Eukaryota</taxon>
        <taxon>Sar</taxon>
        <taxon>Stramenopiles</taxon>
        <taxon>Oomycota</taxon>
        <taxon>Peronosporomycetes</taxon>
        <taxon>Peronosporales</taxon>
        <taxon>Peronosporaceae</taxon>
        <taxon>Phytophthora</taxon>
    </lineage>
</organism>
<feature type="region of interest" description="Disordered" evidence="1">
    <location>
        <begin position="44"/>
        <end position="149"/>
    </location>
</feature>
<reference evidence="4 5" key="1">
    <citation type="submission" date="2018-09" db="EMBL/GenBank/DDBJ databases">
        <title>Genomic investigation of the strawberry pathogen Phytophthora fragariae indicates pathogenicity is determined by transcriptional variation in three key races.</title>
        <authorList>
            <person name="Adams T.M."/>
            <person name="Armitage A.D."/>
            <person name="Sobczyk M.K."/>
            <person name="Bates H.J."/>
            <person name="Dunwell J.M."/>
            <person name="Nellist C.F."/>
            <person name="Harrison R.J."/>
        </authorList>
    </citation>
    <scope>NUCLEOTIDE SEQUENCE [LARGE SCALE GENOMIC DNA]</scope>
    <source>
        <strain evidence="2 4">SCRP249</strain>
        <strain evidence="3 5">SCRP324</strain>
    </source>
</reference>
<feature type="compositionally biased region" description="Basic and acidic residues" evidence="1">
    <location>
        <begin position="106"/>
        <end position="115"/>
    </location>
</feature>
<sequence length="267" mass="28616">MTRRAGSRPSKDRARTTGGSKDLVAVEWSRIAVRNLQRCWQAKGESSRAAVGVCTPRGPSTEGVSVLPSRALRCKGPVSPKWRSRRERKGSSGKKAGQQLSPGASERVRAIDEYGKLGYRPPGVQGTSDTLHGGQPGADSRNQQQQYGKDKSYCTRWNVHAFNVQIQKSKFTYTTAAAAAATTRDATTATAAAATAGAPTSVDATRHTSIGKHAIDTTCIGDNYDIGGGTSNDDPTGNNYGDDSKAARNQYNDKNDGAWKFKSKWCD</sequence>
<feature type="compositionally biased region" description="Basic and acidic residues" evidence="1">
    <location>
        <begin position="242"/>
        <end position="257"/>
    </location>
</feature>